<dbReference type="SUPFAM" id="SSF53448">
    <property type="entry name" value="Nucleotide-diphospho-sugar transferases"/>
    <property type="match status" value="1"/>
</dbReference>
<evidence type="ECO:0000256" key="2">
    <source>
        <dbReference type="ARBA" id="ARBA00010231"/>
    </source>
</evidence>
<dbReference type="EMBL" id="JACDUT010000001">
    <property type="protein sequence ID" value="MBA2873483.1"/>
    <property type="molecule type" value="Genomic_DNA"/>
</dbReference>
<organism evidence="6 7">
    <name type="scientific">Thermaerobacillus caldiproteolyticus</name>
    <dbReference type="NCBI Taxonomy" id="247480"/>
    <lineage>
        <taxon>Bacteria</taxon>
        <taxon>Bacillati</taxon>
        <taxon>Bacillota</taxon>
        <taxon>Bacilli</taxon>
        <taxon>Bacillales</taxon>
        <taxon>Anoxybacillaceae</taxon>
        <taxon>Thermaerobacillus</taxon>
    </lineage>
</organism>
<keyword evidence="6" id="KW-0413">Isomerase</keyword>
<dbReference type="Pfam" id="PF25087">
    <property type="entry name" value="GMPPB_C"/>
    <property type="match status" value="1"/>
</dbReference>
<dbReference type="SUPFAM" id="SSF55957">
    <property type="entry name" value="Phosphoglucomutase, C-terminal domain"/>
    <property type="match status" value="1"/>
</dbReference>
<accession>A0A7V9Z3N8</accession>
<keyword evidence="6" id="KW-0808">Transferase</keyword>
<feature type="domain" description="Alpha-D-phosphohexomutase alpha/beta/alpha" evidence="4">
    <location>
        <begin position="382"/>
        <end position="511"/>
    </location>
</feature>
<dbReference type="AlphaFoldDB" id="A0A7V9Z3N8"/>
<comment type="similarity">
    <text evidence="1">Belongs to the transferase hexapeptide repeat family.</text>
</comment>
<dbReference type="EC" id="2.7.7.13" evidence="6"/>
<dbReference type="CDD" id="cd04181">
    <property type="entry name" value="NTP_transferase"/>
    <property type="match status" value="1"/>
</dbReference>
<evidence type="ECO:0000259" key="3">
    <source>
        <dbReference type="Pfam" id="PF00483"/>
    </source>
</evidence>
<evidence type="ECO:0000313" key="7">
    <source>
        <dbReference type="Proteomes" id="UP000523087"/>
    </source>
</evidence>
<proteinExistence type="inferred from homology"/>
<dbReference type="GO" id="GO:0004615">
    <property type="term" value="F:phosphomannomutase activity"/>
    <property type="evidence" value="ECO:0007669"/>
    <property type="project" value="UniProtKB-EC"/>
</dbReference>
<protein>
    <submittedName>
        <fullName evidence="6">Mannose-1-phosphate guanylyltransferase/phosphomannomutase</fullName>
        <ecNumber evidence="6">2.7.7.13</ecNumber>
        <ecNumber evidence="6">5.4.2.8</ecNumber>
    </submittedName>
</protein>
<dbReference type="InterPro" id="IPR050486">
    <property type="entry name" value="Mannose-1P_guanyltransferase"/>
</dbReference>
<dbReference type="InterPro" id="IPR056729">
    <property type="entry name" value="GMPPB_C"/>
</dbReference>
<dbReference type="PANTHER" id="PTHR22572">
    <property type="entry name" value="SUGAR-1-PHOSPHATE GUANYL TRANSFERASE"/>
    <property type="match status" value="1"/>
</dbReference>
<reference evidence="6 7" key="1">
    <citation type="submission" date="2020-07" db="EMBL/GenBank/DDBJ databases">
        <title>Genomic Encyclopedia of Type Strains, Phase IV (KMG-IV): sequencing the most valuable type-strain genomes for metagenomic binning, comparative biology and taxonomic classification.</title>
        <authorList>
            <person name="Goeker M."/>
        </authorList>
    </citation>
    <scope>NUCLEOTIDE SEQUENCE [LARGE SCALE GENOMIC DNA]</scope>
    <source>
        <strain evidence="6 7">DSM 15730</strain>
    </source>
</reference>
<evidence type="ECO:0000259" key="5">
    <source>
        <dbReference type="Pfam" id="PF25087"/>
    </source>
</evidence>
<dbReference type="RefSeq" id="WP_181554411.1">
    <property type="nucleotide sequence ID" value="NZ_JACDUT010000001.1"/>
</dbReference>
<gene>
    <name evidence="6" type="ORF">HNR31_000235</name>
</gene>
<comment type="caution">
    <text evidence="6">The sequence shown here is derived from an EMBL/GenBank/DDBJ whole genome shotgun (WGS) entry which is preliminary data.</text>
</comment>
<dbReference type="Pfam" id="PF02878">
    <property type="entry name" value="PGM_PMM_I"/>
    <property type="match status" value="1"/>
</dbReference>
<feature type="domain" description="Nucleotidyl transferase" evidence="3">
    <location>
        <begin position="2"/>
        <end position="232"/>
    </location>
</feature>
<comment type="similarity">
    <text evidence="2">Belongs to the phosphohexose mutase family.</text>
</comment>
<dbReference type="InterPro" id="IPR011004">
    <property type="entry name" value="Trimer_LpxA-like_sf"/>
</dbReference>
<evidence type="ECO:0000259" key="4">
    <source>
        <dbReference type="Pfam" id="PF02878"/>
    </source>
</evidence>
<dbReference type="GO" id="GO:0005975">
    <property type="term" value="P:carbohydrate metabolic process"/>
    <property type="evidence" value="ECO:0007669"/>
    <property type="project" value="InterPro"/>
</dbReference>
<dbReference type="InterPro" id="IPR016055">
    <property type="entry name" value="A-D-PHexomutase_a/b/a-I/II/III"/>
</dbReference>
<dbReference type="InterPro" id="IPR036900">
    <property type="entry name" value="A-D-PHexomutase_C_sf"/>
</dbReference>
<dbReference type="SUPFAM" id="SSF51161">
    <property type="entry name" value="Trimeric LpxA-like enzymes"/>
    <property type="match status" value="1"/>
</dbReference>
<dbReference type="InterPro" id="IPR005835">
    <property type="entry name" value="NTP_transferase_dom"/>
</dbReference>
<keyword evidence="7" id="KW-1185">Reference proteome</keyword>
<feature type="domain" description="Mannose-1-phosphate guanyltransferase C-terminal" evidence="5">
    <location>
        <begin position="263"/>
        <end position="365"/>
    </location>
</feature>
<dbReference type="Gene3D" id="3.90.550.10">
    <property type="entry name" value="Spore Coat Polysaccharide Biosynthesis Protein SpsA, Chain A"/>
    <property type="match status" value="1"/>
</dbReference>
<dbReference type="Proteomes" id="UP000523087">
    <property type="component" value="Unassembled WGS sequence"/>
</dbReference>
<keyword evidence="6" id="KW-0548">Nucleotidyltransferase</keyword>
<sequence>MKGVIMAGGKGTRLRPLTCHLPKPMVPLVEKPMMEYTIEWLKRFGITDIAVTIHYLRDCIKDYFGDGRRFGVHISYFEEQEPLGTAGSIKNASSFIDDTFIVISGDALTDFHLSEALEFHQQRGALATILMSREREPLDYGEMIIDQAGRVKQLLEKPRWDEVYSDFVNTGIYIFEPEILHYIEADTPSDFSSDVFPHLLQYEKPLYGYAAKGYWLDIGTFQQYRQAHIDILNKKVNVSLKGEELFPHVWVGEHVQIEDGAMIIGPAFIGDGAVIRKHVKVEPYSVIGEHVQVNEYTSIKRSIICSHGYIGKHCELRGSIVANGTYMANSVELLDDSVIGSRCVVQSHVRVKPNVKIWPKKVIFEGATVHSSIFWGKQIRRSLFTDYGICGIANIEISPESASKLACAYGSTLPLKSKVIVASDGQPFADMIKQSIIQGLHSTGINTIDCLDPITAPIVRYQLSQSSYDGGIFISINEQERKVYIDVYDQYGYPIDRKQERNIEMTLAQEQLRRVPVEQLGESEYHQRAFSRYTEALCKHIYVPLNGCKVILAANAHIHHIAKELVSHVGEGMISIHDTNIDSIREYVRTMNVKFAFVIQNNGEQFTVIDEKGDVLTEMQLLCMYTMTTLLFQSGMIVPIPNYAPSSLETIARELNGNVRRMNGKRRDMLLALSHPFHFCYDALYAFIQLFQLLSFDTRSLSELLASFPHVHWLYDYVSCSWSARGIVMRKLIEEALEKRIDIDGGIKVYHSDDSWAFILPKLDEPAFTIYSQASDFQKAKETMAYYINKIRQYQNA</sequence>
<evidence type="ECO:0000256" key="1">
    <source>
        <dbReference type="ARBA" id="ARBA00007274"/>
    </source>
</evidence>
<evidence type="ECO:0000313" key="6">
    <source>
        <dbReference type="EMBL" id="MBA2873483.1"/>
    </source>
</evidence>
<dbReference type="Gene3D" id="3.40.120.10">
    <property type="entry name" value="Alpha-D-Glucose-1,6-Bisphosphate, subunit A, domain 3"/>
    <property type="match status" value="1"/>
</dbReference>
<name>A0A7V9Z3N8_9BACL</name>
<dbReference type="SUPFAM" id="SSF53738">
    <property type="entry name" value="Phosphoglucomutase, first 3 domains"/>
    <property type="match status" value="1"/>
</dbReference>
<dbReference type="Pfam" id="PF00483">
    <property type="entry name" value="NTP_transferase"/>
    <property type="match status" value="1"/>
</dbReference>
<dbReference type="InterPro" id="IPR005844">
    <property type="entry name" value="A-D-PHexomutase_a/b/a-I"/>
</dbReference>
<dbReference type="InterPro" id="IPR029044">
    <property type="entry name" value="Nucleotide-diphossugar_trans"/>
</dbReference>
<dbReference type="EC" id="5.4.2.8" evidence="6"/>
<dbReference type="GO" id="GO:0004475">
    <property type="term" value="F:mannose-1-phosphate guanylyltransferase (GTP) activity"/>
    <property type="evidence" value="ECO:0007669"/>
    <property type="project" value="UniProtKB-EC"/>
</dbReference>
<dbReference type="Gene3D" id="2.160.10.10">
    <property type="entry name" value="Hexapeptide repeat proteins"/>
    <property type="match status" value="1"/>
</dbReference>